<dbReference type="Proteomes" id="UP001575105">
    <property type="component" value="Unassembled WGS sequence"/>
</dbReference>
<feature type="domain" description="Endonuclease/exonuclease/phosphatase" evidence="1">
    <location>
        <begin position="4"/>
        <end position="247"/>
    </location>
</feature>
<gene>
    <name evidence="2" type="ORF">ACERK3_07940</name>
</gene>
<dbReference type="Gene3D" id="3.60.10.10">
    <property type="entry name" value="Endonuclease/exonuclease/phosphatase"/>
    <property type="match status" value="1"/>
</dbReference>
<protein>
    <submittedName>
        <fullName evidence="2">Endonuclease/exonuclease/phosphatase family protein</fullName>
    </submittedName>
</protein>
<dbReference type="InterPro" id="IPR036691">
    <property type="entry name" value="Endo/exonu/phosph_ase_sf"/>
</dbReference>
<dbReference type="RefSeq" id="WP_425345149.1">
    <property type="nucleotide sequence ID" value="NZ_JBGUBD010000004.1"/>
</dbReference>
<dbReference type="PANTHER" id="PTHR12121:SF36">
    <property type="entry name" value="ENDONUCLEASE_EXONUCLEASE_PHOSPHATASE DOMAIN-CONTAINING PROTEIN"/>
    <property type="match status" value="1"/>
</dbReference>
<dbReference type="Pfam" id="PF03372">
    <property type="entry name" value="Exo_endo_phos"/>
    <property type="match status" value="1"/>
</dbReference>
<proteinExistence type="predicted"/>
<sequence length="259" mass="30396">MRVMTCNVRFPTEKDGDNRWVHRKQLLSDVIRSYDPDIIGFQELWREQQQFMMEQLPSHAWFGMADTRDSNRPMNAIAWRDDRFQLVSPGGYWLSETPHVTGSRSWDSSNIRMANWVRLYDVNAEREFRFINTHLDHRGQQARPEQAHLINQDAEAFDDAYPQILTGDMNDTPDSAAINRFLDSGWRDTYEAVHQSMETGLTIHHFHGPDDPVPPKRIDWIFMRGPLKAHHAQVIRDNDNGRYPSDHYFVLADLDFKQA</sequence>
<dbReference type="EMBL" id="JBGUBD010000004">
    <property type="protein sequence ID" value="MFA9478225.1"/>
    <property type="molecule type" value="Genomic_DNA"/>
</dbReference>
<dbReference type="PANTHER" id="PTHR12121">
    <property type="entry name" value="CARBON CATABOLITE REPRESSOR PROTEIN 4"/>
    <property type="match status" value="1"/>
</dbReference>
<keyword evidence="3" id="KW-1185">Reference proteome</keyword>
<evidence type="ECO:0000259" key="1">
    <source>
        <dbReference type="Pfam" id="PF03372"/>
    </source>
</evidence>
<organism evidence="2 3">
    <name type="scientific">Natronomicrosphaera hydrolytica</name>
    <dbReference type="NCBI Taxonomy" id="3242702"/>
    <lineage>
        <taxon>Bacteria</taxon>
        <taxon>Pseudomonadati</taxon>
        <taxon>Planctomycetota</taxon>
        <taxon>Phycisphaerae</taxon>
        <taxon>Phycisphaerales</taxon>
        <taxon>Phycisphaeraceae</taxon>
        <taxon>Natronomicrosphaera</taxon>
    </lineage>
</organism>
<name>A0ABV4U4Y2_9BACT</name>
<keyword evidence="2" id="KW-0540">Nuclease</keyword>
<keyword evidence="2" id="KW-0378">Hydrolase</keyword>
<dbReference type="SUPFAM" id="SSF56219">
    <property type="entry name" value="DNase I-like"/>
    <property type="match status" value="1"/>
</dbReference>
<reference evidence="2 3" key="1">
    <citation type="submission" date="2024-08" db="EMBL/GenBank/DDBJ databases">
        <title>Whole-genome sequencing of halo(alkali)philic microorganisms from hypersaline lakes.</title>
        <authorList>
            <person name="Sorokin D.Y."/>
            <person name="Merkel A.Y."/>
            <person name="Messina E."/>
            <person name="Yakimov M."/>
        </authorList>
    </citation>
    <scope>NUCLEOTIDE SEQUENCE [LARGE SCALE GENOMIC DNA]</scope>
    <source>
        <strain evidence="2 3">AB-hyl4</strain>
    </source>
</reference>
<keyword evidence="2" id="KW-0255">Endonuclease</keyword>
<dbReference type="InterPro" id="IPR050410">
    <property type="entry name" value="CCR4/nocturin_mRNA_transcr"/>
</dbReference>
<accession>A0ABV4U4Y2</accession>
<evidence type="ECO:0000313" key="3">
    <source>
        <dbReference type="Proteomes" id="UP001575105"/>
    </source>
</evidence>
<dbReference type="GO" id="GO:0004519">
    <property type="term" value="F:endonuclease activity"/>
    <property type="evidence" value="ECO:0007669"/>
    <property type="project" value="UniProtKB-KW"/>
</dbReference>
<dbReference type="CDD" id="cd09083">
    <property type="entry name" value="EEP-1"/>
    <property type="match status" value="1"/>
</dbReference>
<evidence type="ECO:0000313" key="2">
    <source>
        <dbReference type="EMBL" id="MFA9478225.1"/>
    </source>
</evidence>
<dbReference type="InterPro" id="IPR005135">
    <property type="entry name" value="Endo/exonuclease/phosphatase"/>
</dbReference>
<comment type="caution">
    <text evidence="2">The sequence shown here is derived from an EMBL/GenBank/DDBJ whole genome shotgun (WGS) entry which is preliminary data.</text>
</comment>